<dbReference type="GO" id="GO:0016787">
    <property type="term" value="F:hydrolase activity"/>
    <property type="evidence" value="ECO:0007669"/>
    <property type="project" value="UniProtKB-KW"/>
</dbReference>
<dbReference type="Gene3D" id="3.40.50.1820">
    <property type="entry name" value="alpha/beta hydrolase"/>
    <property type="match status" value="1"/>
</dbReference>
<gene>
    <name evidence="3" type="ORF">G1H11_10805</name>
</gene>
<protein>
    <submittedName>
        <fullName evidence="3">Alpha/beta hydrolase</fullName>
    </submittedName>
</protein>
<evidence type="ECO:0000313" key="4">
    <source>
        <dbReference type="Proteomes" id="UP000469185"/>
    </source>
</evidence>
<name>A0A6N9YLH7_9ACTN</name>
<comment type="caution">
    <text evidence="3">The sequence shown here is derived from an EMBL/GenBank/DDBJ whole genome shotgun (WGS) entry which is preliminary data.</text>
</comment>
<evidence type="ECO:0000313" key="3">
    <source>
        <dbReference type="EMBL" id="NED95802.1"/>
    </source>
</evidence>
<sequence length="303" mass="33717">MAEVFDDRVEVAGPWSHRRVSANGAQFHVAELGDGPLVLLLHGFPEFWWAWRHQLPRLAEAGWRAVAMDLRGYGGSDKPPRGYDPATFAADITGVIQSIGERSAVLVGHGWGAFGAWTAATFRPAHVRGVAALSMPHPVTLRRHLMRGHVIHAGGLLGAQTPWVPERRMMANEAAVVEDLLRSWASPGSGFPDEEASARYRAAMRIWPAPHCALEYQRWAVRSLFRSDGRRFAKRMEASIDVPVLQIHGGQDRNFSSALAKSSKRRVSGPHQWVQLEGVGHFPHEEAPELTSDILVEWLTRFR</sequence>
<keyword evidence="4" id="KW-1185">Reference proteome</keyword>
<feature type="domain" description="AB hydrolase-1" evidence="2">
    <location>
        <begin position="36"/>
        <end position="288"/>
    </location>
</feature>
<organism evidence="3 4">
    <name type="scientific">Phytoactinopolyspora alkaliphila</name>
    <dbReference type="NCBI Taxonomy" id="1783498"/>
    <lineage>
        <taxon>Bacteria</taxon>
        <taxon>Bacillati</taxon>
        <taxon>Actinomycetota</taxon>
        <taxon>Actinomycetes</taxon>
        <taxon>Jiangellales</taxon>
        <taxon>Jiangellaceae</taxon>
        <taxon>Phytoactinopolyspora</taxon>
    </lineage>
</organism>
<dbReference type="PANTHER" id="PTHR43329">
    <property type="entry name" value="EPOXIDE HYDROLASE"/>
    <property type="match status" value="1"/>
</dbReference>
<reference evidence="3 4" key="1">
    <citation type="submission" date="2020-02" db="EMBL/GenBank/DDBJ databases">
        <authorList>
            <person name="Li X.-J."/>
            <person name="Feng X.-M."/>
        </authorList>
    </citation>
    <scope>NUCLEOTIDE SEQUENCE [LARGE SCALE GENOMIC DNA]</scope>
    <source>
        <strain evidence="3 4">CGMCC 4.7225</strain>
    </source>
</reference>
<dbReference type="Pfam" id="PF00561">
    <property type="entry name" value="Abhydrolase_1"/>
    <property type="match status" value="1"/>
</dbReference>
<dbReference type="InterPro" id="IPR000639">
    <property type="entry name" value="Epox_hydrolase-like"/>
</dbReference>
<dbReference type="Proteomes" id="UP000469185">
    <property type="component" value="Unassembled WGS sequence"/>
</dbReference>
<evidence type="ECO:0000259" key="2">
    <source>
        <dbReference type="Pfam" id="PF00561"/>
    </source>
</evidence>
<dbReference type="SUPFAM" id="SSF53474">
    <property type="entry name" value="alpha/beta-Hydrolases"/>
    <property type="match status" value="1"/>
</dbReference>
<dbReference type="PRINTS" id="PR00412">
    <property type="entry name" value="EPOXHYDRLASE"/>
</dbReference>
<dbReference type="InterPro" id="IPR000073">
    <property type="entry name" value="AB_hydrolase_1"/>
</dbReference>
<proteinExistence type="predicted"/>
<dbReference type="AlphaFoldDB" id="A0A6N9YLH7"/>
<evidence type="ECO:0000256" key="1">
    <source>
        <dbReference type="ARBA" id="ARBA00022801"/>
    </source>
</evidence>
<accession>A0A6N9YLH7</accession>
<keyword evidence="1 3" id="KW-0378">Hydrolase</keyword>
<dbReference type="InterPro" id="IPR029058">
    <property type="entry name" value="AB_hydrolase_fold"/>
</dbReference>
<dbReference type="EMBL" id="JAAGOB010000005">
    <property type="protein sequence ID" value="NED95802.1"/>
    <property type="molecule type" value="Genomic_DNA"/>
</dbReference>